<proteinExistence type="predicted"/>
<evidence type="ECO:0000313" key="3">
    <source>
        <dbReference type="Proteomes" id="UP000636800"/>
    </source>
</evidence>
<dbReference type="Proteomes" id="UP000636800">
    <property type="component" value="Chromosome 6"/>
</dbReference>
<dbReference type="AlphaFoldDB" id="A0A835QSH9"/>
<dbReference type="EMBL" id="JADCNL010000006">
    <property type="protein sequence ID" value="KAG0476326.1"/>
    <property type="molecule type" value="Genomic_DNA"/>
</dbReference>
<feature type="domain" description="EDR1/CTR1/ARMC3-like peptidase-like" evidence="1">
    <location>
        <begin position="40"/>
        <end position="80"/>
    </location>
</feature>
<evidence type="ECO:0000313" key="2">
    <source>
        <dbReference type="EMBL" id="KAG0476326.1"/>
    </source>
</evidence>
<accession>A0A835QSH9</accession>
<protein>
    <recommendedName>
        <fullName evidence="1">EDR1/CTR1/ARMC3-like peptidase-like domain-containing protein</fullName>
    </recommendedName>
</protein>
<gene>
    <name evidence="2" type="ORF">HPP92_013167</name>
</gene>
<dbReference type="InterPro" id="IPR055164">
    <property type="entry name" value="EDR1/CTR1/ARMC3-like_pept-like"/>
</dbReference>
<comment type="caution">
    <text evidence="2">The sequence shown here is derived from an EMBL/GenBank/DDBJ whole genome shotgun (WGS) entry which is preliminary data.</text>
</comment>
<keyword evidence="3" id="KW-1185">Reference proteome</keyword>
<dbReference type="Pfam" id="PF14381">
    <property type="entry name" value="EDR1_CTR1_ARMC3_pept"/>
    <property type="match status" value="1"/>
</dbReference>
<sequence>MHYLKAVRMFSGDRGIFICLHPLMNLAIRKLVFFPFSSHVQVNGCLFYSDKITDGFYNIMGLDPFLWVLCNDLDEGKGCPA</sequence>
<organism evidence="2 3">
    <name type="scientific">Vanilla planifolia</name>
    <name type="common">Vanilla</name>
    <dbReference type="NCBI Taxonomy" id="51239"/>
    <lineage>
        <taxon>Eukaryota</taxon>
        <taxon>Viridiplantae</taxon>
        <taxon>Streptophyta</taxon>
        <taxon>Embryophyta</taxon>
        <taxon>Tracheophyta</taxon>
        <taxon>Spermatophyta</taxon>
        <taxon>Magnoliopsida</taxon>
        <taxon>Liliopsida</taxon>
        <taxon>Asparagales</taxon>
        <taxon>Orchidaceae</taxon>
        <taxon>Vanilloideae</taxon>
        <taxon>Vanilleae</taxon>
        <taxon>Vanilla</taxon>
    </lineage>
</organism>
<evidence type="ECO:0000259" key="1">
    <source>
        <dbReference type="Pfam" id="PF14381"/>
    </source>
</evidence>
<name>A0A835QSH9_VANPL</name>
<dbReference type="OrthoDB" id="2020758at2759"/>
<reference evidence="2 3" key="1">
    <citation type="journal article" date="2020" name="Nat. Food">
        <title>A phased Vanilla planifolia genome enables genetic improvement of flavour and production.</title>
        <authorList>
            <person name="Hasing T."/>
            <person name="Tang H."/>
            <person name="Brym M."/>
            <person name="Khazi F."/>
            <person name="Huang T."/>
            <person name="Chambers A.H."/>
        </authorList>
    </citation>
    <scope>NUCLEOTIDE SEQUENCE [LARGE SCALE GENOMIC DNA]</scope>
    <source>
        <tissue evidence="2">Leaf</tissue>
    </source>
</reference>